<gene>
    <name evidence="6" type="ORF">FOZG_09245</name>
</gene>
<dbReference type="Pfam" id="PF14765">
    <property type="entry name" value="PS-DH"/>
    <property type="match status" value="1"/>
</dbReference>
<dbReference type="SUPFAM" id="SSF51735">
    <property type="entry name" value="NAD(P)-binding Rossmann-fold domains"/>
    <property type="match status" value="2"/>
</dbReference>
<evidence type="ECO:0000313" key="6">
    <source>
        <dbReference type="EMBL" id="EWZ40591.1"/>
    </source>
</evidence>
<dbReference type="GO" id="GO:0016491">
    <property type="term" value="F:oxidoreductase activity"/>
    <property type="evidence" value="ECO:0007669"/>
    <property type="project" value="UniProtKB-KW"/>
</dbReference>
<dbReference type="GO" id="GO:0004312">
    <property type="term" value="F:fatty acid synthase activity"/>
    <property type="evidence" value="ECO:0007669"/>
    <property type="project" value="TreeGrafter"/>
</dbReference>
<accession>W9K8B8</accession>
<keyword evidence="3" id="KW-0560">Oxidoreductase</keyword>
<evidence type="ECO:0000256" key="2">
    <source>
        <dbReference type="ARBA" id="ARBA00022553"/>
    </source>
</evidence>
<evidence type="ECO:0000256" key="4">
    <source>
        <dbReference type="PROSITE-ProRule" id="PRU01363"/>
    </source>
</evidence>
<dbReference type="InterPro" id="IPR049900">
    <property type="entry name" value="PKS_mFAS_DH"/>
</dbReference>
<evidence type="ECO:0000256" key="1">
    <source>
        <dbReference type="ARBA" id="ARBA00022450"/>
    </source>
</evidence>
<feature type="domain" description="PKS/mFAS DH" evidence="5">
    <location>
        <begin position="1"/>
        <end position="255"/>
    </location>
</feature>
<dbReference type="PROSITE" id="PS52019">
    <property type="entry name" value="PKS_MFAS_DH"/>
    <property type="match status" value="1"/>
</dbReference>
<dbReference type="CDD" id="cd05195">
    <property type="entry name" value="enoyl_red"/>
    <property type="match status" value="1"/>
</dbReference>
<protein>
    <recommendedName>
        <fullName evidence="5">PKS/mFAS DH domain-containing protein</fullName>
    </recommendedName>
</protein>
<evidence type="ECO:0000259" key="5">
    <source>
        <dbReference type="PROSITE" id="PS52019"/>
    </source>
</evidence>
<dbReference type="HOGENOM" id="CLU_000022_38_2_1"/>
<dbReference type="Proteomes" id="UP000030766">
    <property type="component" value="Unassembled WGS sequence"/>
</dbReference>
<dbReference type="Pfam" id="PF08659">
    <property type="entry name" value="KR"/>
    <property type="match status" value="2"/>
</dbReference>
<dbReference type="InterPro" id="IPR042104">
    <property type="entry name" value="PKS_dehydratase_sf"/>
</dbReference>
<dbReference type="GO" id="GO:0044550">
    <property type="term" value="P:secondary metabolite biosynthetic process"/>
    <property type="evidence" value="ECO:0007669"/>
    <property type="project" value="TreeGrafter"/>
</dbReference>
<dbReference type="InterPro" id="IPR013968">
    <property type="entry name" value="PKS_KR"/>
</dbReference>
<feature type="region of interest" description="C-terminal hotdog fold" evidence="4">
    <location>
        <begin position="101"/>
        <end position="255"/>
    </location>
</feature>
<dbReference type="VEuPathDB" id="FungiDB:FOZG_09245"/>
<sequence length="1284" mass="140290">MAMEAITQLNEMSEAPLEIDSYIFRDISIQQALVTPDDDDGIETLFNMRPSRLSTDETMRWWDFNTSSISTEGHVKNHMTGRIRINTNKRRALARTVPNLPQRASRKLWNQALKKVGFNNGLTFQDMDNITFGGISYCAQATTNIKTSVMKDETCHVLHPAILDSCLQLMVVAIWAGRASAMKFGAVPVTAEEIVVWKPTQAQLDGSSSAKAFSWIDPRGQSLFNAHNQLLASDGQVLMEIKSMQCTAYEAAIPQSLEDVTHPQPYSHIVSKPDFLLLRGSQSHLSLVDFIELAHFKNPALKVLTSDTATATAFLARLPMLCLTVATDATHTSDVTAELGSFTTVSVEPLVLTADLTAQSQEKLKCSFDIIAAPNTSLYELQNISELLSEDGCAVLGGDMSALTEQSLRDAGFSGFESFLGESLFVTRIEKTSNPTAVPIQLLYHTDPPSCVYGLERELEKVGFKTERLRLGETCPAGANVIALVDLEAPFMARMSKDEFSHIQKILSEVSKVLWMSRSDASKDTTRSEYAMTAGLLRSLRSERASLKATLVDFSIDDLASDAFGTRTSDLASVFFTGEQELETEYISKDGQLLINRLVPFDRINERYALTDEETQSQPFDPEARLDGKIDSGKVVFSHCNADGAALQPTEVEFRVIATGLTDEDKAVISGSSPGPDFSHEASGIVTRIGNAVQRVSPGDRMVTFSAGTLSSFQRVSEYLVQKLHDSEDHEATAGLPMYYGPALFGLETLAKLEPKESVLVLPGSGILGGAAIRVTQALGGRFYVAVRNDTEAEEVQSSFGLSRHQILVDYTPELLHEYEIDVVFSGSSVEPAISKESWRNMLALSRFVNCGRMPVGSSLDSTSASRGASYLPVNLIGLFKLPQVLGRLLERIMRLHRDGFLPVPPLTVSNISDINSSIVLSSALNSSETIITFTHTKGSTVDVTRTPPRLELHSDATYLLVGCLGGLGCSLTTWMMKRGARNFAFLYRSGTDSGQAALCVQDLEARGARVQVFRGDAAIKEDVERAVASIPSDAPLRGIVNAAMVLRDGLFQNMAGQGPFSQRFSVGNYAAANSYMDALARLRRSQGKPACAVILPMVLGVGVVAENLDLENSLTRKGMYGIDEEALLDAFEVSILEQQRPQHDGASFDHLVVGLDPAELHRARRQADGDVDAFWAADQRFSILLDSMNQLDGANQGDGEAQFYPGLRLPTHQRKPLPWCATISSPSWPGCFFSTMIGAELRNWIFKELGLDVAFQQLLSPSLTIAKFAELICVSQGIFVNAE</sequence>
<dbReference type="InterPro" id="IPR020843">
    <property type="entry name" value="ER"/>
</dbReference>
<dbReference type="InterPro" id="IPR050091">
    <property type="entry name" value="PKS_NRPS_Biosynth_Enz"/>
</dbReference>
<proteinExistence type="predicted"/>
<dbReference type="Gene3D" id="3.90.180.10">
    <property type="entry name" value="Medium-chain alcohol dehydrogenases, catalytic domain"/>
    <property type="match status" value="1"/>
</dbReference>
<dbReference type="InterPro" id="IPR049551">
    <property type="entry name" value="PKS_DH_C"/>
</dbReference>
<dbReference type="InterPro" id="IPR011032">
    <property type="entry name" value="GroES-like_sf"/>
</dbReference>
<reference evidence="6" key="1">
    <citation type="submission" date="2011-06" db="EMBL/GenBank/DDBJ databases">
        <title>The Genome Sequence of Fusarium oxysporum Fo47.</title>
        <authorList>
            <consortium name="The Broad Institute Genome Sequencing Platform"/>
            <person name="Ma L.-J."/>
            <person name="Gale L.R."/>
            <person name="Schwartz D.C."/>
            <person name="Zhou S."/>
            <person name="Corby-Kistler H."/>
            <person name="Young S.K."/>
            <person name="Zeng Q."/>
            <person name="Gargeya S."/>
            <person name="Fitzgerald M."/>
            <person name="Haas B."/>
            <person name="Abouelleil A."/>
            <person name="Alvarado L."/>
            <person name="Arachchi H.M."/>
            <person name="Berlin A."/>
            <person name="Brown A."/>
            <person name="Chapman S.B."/>
            <person name="Chen Z."/>
            <person name="Dunbar C."/>
            <person name="Freedman E."/>
            <person name="Gearin G."/>
            <person name="Gellesch M."/>
            <person name="Goldberg J."/>
            <person name="Griggs A."/>
            <person name="Gujja S."/>
            <person name="Heiman D."/>
            <person name="Howarth C."/>
            <person name="Larson L."/>
            <person name="Lui A."/>
            <person name="MacDonald P.J.P."/>
            <person name="Mehta T."/>
            <person name="Montmayeur A."/>
            <person name="Murphy C."/>
            <person name="Neiman D."/>
            <person name="Pearson M."/>
            <person name="Priest M."/>
            <person name="Roberts A."/>
            <person name="Saif S."/>
            <person name="Shea T."/>
            <person name="Shenoy N."/>
            <person name="Sisk P."/>
            <person name="Stolte C."/>
            <person name="Sykes S."/>
            <person name="Wortman J."/>
            <person name="Nusbaum C."/>
            <person name="Birren B."/>
        </authorList>
    </citation>
    <scope>NUCLEOTIDE SEQUENCE [LARGE SCALE GENOMIC DNA]</scope>
    <source>
        <strain evidence="6">Fo47</strain>
    </source>
</reference>
<reference evidence="6" key="2">
    <citation type="submission" date="2012-06" db="EMBL/GenBank/DDBJ databases">
        <title>Annotation of the Genome Sequence of Fusarium oxysporum Fo47.</title>
        <authorList>
            <consortium name="The Broad Institute Genomics Platform"/>
            <person name="Ma L.-J."/>
            <person name="Corby-Kistler H."/>
            <person name="Broz K."/>
            <person name="Gale L.R."/>
            <person name="Jonkers W."/>
            <person name="O'Donnell K."/>
            <person name="Ploetz R."/>
            <person name="Steinberg C."/>
            <person name="Schwartz D.C."/>
            <person name="VanEtten H."/>
            <person name="Zhou S."/>
            <person name="Young S.K."/>
            <person name="Zeng Q."/>
            <person name="Gargeya S."/>
            <person name="Fitzgerald M."/>
            <person name="Abouelleil A."/>
            <person name="Alvarado L."/>
            <person name="Chapman S.B."/>
            <person name="Gainer-Dewar J."/>
            <person name="Goldberg J."/>
            <person name="Griggs A."/>
            <person name="Gujja S."/>
            <person name="Hansen M."/>
            <person name="Howarth C."/>
            <person name="Imamovic A."/>
            <person name="Ireland A."/>
            <person name="Larimer J."/>
            <person name="McCowan C."/>
            <person name="Murphy C."/>
            <person name="Pearson M."/>
            <person name="Poon T.W."/>
            <person name="Priest M."/>
            <person name="Roberts A."/>
            <person name="Saif S."/>
            <person name="Shea T."/>
            <person name="Sykes S."/>
            <person name="Wortman J."/>
            <person name="Nusbaum C."/>
            <person name="Birren B."/>
        </authorList>
    </citation>
    <scope>NUCLEOTIDE SEQUENCE</scope>
    <source>
        <strain evidence="6">Fo47</strain>
    </source>
</reference>
<name>W9K8B8_FUSOX</name>
<dbReference type="PANTHER" id="PTHR43775:SF40">
    <property type="entry name" value="NORSOLORINIC ACID SYNTHASE STCA"/>
    <property type="match status" value="1"/>
</dbReference>
<dbReference type="SMART" id="SM00822">
    <property type="entry name" value="PKS_KR"/>
    <property type="match status" value="1"/>
</dbReference>
<dbReference type="Gene3D" id="3.40.50.720">
    <property type="entry name" value="NAD(P)-binding Rossmann-like Domain"/>
    <property type="match status" value="2"/>
</dbReference>
<feature type="region of interest" description="N-terminal hotdog fold" evidence="4">
    <location>
        <begin position="1"/>
        <end position="90"/>
    </location>
</feature>
<dbReference type="PANTHER" id="PTHR43775">
    <property type="entry name" value="FATTY ACID SYNTHASE"/>
    <property type="match status" value="1"/>
</dbReference>
<dbReference type="Gene3D" id="3.10.129.110">
    <property type="entry name" value="Polyketide synthase dehydratase"/>
    <property type="match status" value="1"/>
</dbReference>
<keyword evidence="2" id="KW-0597">Phosphoprotein</keyword>
<dbReference type="SMART" id="SM00829">
    <property type="entry name" value="PKS_ER"/>
    <property type="match status" value="1"/>
</dbReference>
<organism evidence="6">
    <name type="scientific">Fusarium oxysporum Fo47</name>
    <dbReference type="NCBI Taxonomy" id="660027"/>
    <lineage>
        <taxon>Eukaryota</taxon>
        <taxon>Fungi</taxon>
        <taxon>Dikarya</taxon>
        <taxon>Ascomycota</taxon>
        <taxon>Pezizomycotina</taxon>
        <taxon>Sordariomycetes</taxon>
        <taxon>Hypocreomycetidae</taxon>
        <taxon>Hypocreales</taxon>
        <taxon>Nectriaceae</taxon>
        <taxon>Fusarium</taxon>
        <taxon>Fusarium oxysporum species complex</taxon>
    </lineage>
</organism>
<comment type="caution">
    <text evidence="4">Lacks conserved residue(s) required for the propagation of feature annotation.</text>
</comment>
<dbReference type="InterPro" id="IPR036291">
    <property type="entry name" value="NAD(P)-bd_dom_sf"/>
</dbReference>
<dbReference type="EMBL" id="JH717900">
    <property type="protein sequence ID" value="EWZ40591.1"/>
    <property type="molecule type" value="Genomic_DNA"/>
</dbReference>
<keyword evidence="1" id="KW-0596">Phosphopantetheine</keyword>
<dbReference type="InterPro" id="IPR057326">
    <property type="entry name" value="KR_dom"/>
</dbReference>
<dbReference type="GO" id="GO:0006633">
    <property type="term" value="P:fatty acid biosynthetic process"/>
    <property type="evidence" value="ECO:0007669"/>
    <property type="project" value="TreeGrafter"/>
</dbReference>
<evidence type="ECO:0000256" key="3">
    <source>
        <dbReference type="ARBA" id="ARBA00023002"/>
    </source>
</evidence>
<dbReference type="SUPFAM" id="SSF50129">
    <property type="entry name" value="GroES-like"/>
    <property type="match status" value="1"/>
</dbReference>